<accession>A0A0V0RLE4</accession>
<sequence length="125" mass="14059">LVRIFQFCSIATAKRQLRTPLSVAVDLLSDHRPHDVDADDVLESVVVQRIGQARRSATNLRNLVRTFQIFHQYTAEFAKFAVHSIPFGQHIMPTYGNPICGLFSTNAYILLELVLSSTKTMVARS</sequence>
<evidence type="ECO:0000313" key="1">
    <source>
        <dbReference type="EMBL" id="KRX15162.1"/>
    </source>
</evidence>
<comment type="caution">
    <text evidence="1">The sequence shown here is derived from an EMBL/GenBank/DDBJ whole genome shotgun (WGS) entry which is preliminary data.</text>
</comment>
<dbReference type="AlphaFoldDB" id="A0A0V0RLE4"/>
<feature type="non-terminal residue" evidence="1">
    <location>
        <position position="1"/>
    </location>
</feature>
<protein>
    <submittedName>
        <fullName evidence="1">Uncharacterized protein</fullName>
    </submittedName>
</protein>
<gene>
    <name evidence="1" type="ORF">T07_3989</name>
</gene>
<keyword evidence="2" id="KW-1185">Reference proteome</keyword>
<reference evidence="1 2" key="1">
    <citation type="submission" date="2015-01" db="EMBL/GenBank/DDBJ databases">
        <title>Evolution of Trichinella species and genotypes.</title>
        <authorList>
            <person name="Korhonen P.K."/>
            <person name="Edoardo P."/>
            <person name="Giuseppe L.R."/>
            <person name="Gasser R.B."/>
        </authorList>
    </citation>
    <scope>NUCLEOTIDE SEQUENCE [LARGE SCALE GENOMIC DNA]</scope>
    <source>
        <strain evidence="1">ISS37</strain>
    </source>
</reference>
<dbReference type="OrthoDB" id="10560570at2759"/>
<proteinExistence type="predicted"/>
<organism evidence="1 2">
    <name type="scientific">Trichinella nelsoni</name>
    <dbReference type="NCBI Taxonomy" id="6336"/>
    <lineage>
        <taxon>Eukaryota</taxon>
        <taxon>Metazoa</taxon>
        <taxon>Ecdysozoa</taxon>
        <taxon>Nematoda</taxon>
        <taxon>Enoplea</taxon>
        <taxon>Dorylaimia</taxon>
        <taxon>Trichinellida</taxon>
        <taxon>Trichinellidae</taxon>
        <taxon>Trichinella</taxon>
    </lineage>
</organism>
<evidence type="ECO:0000313" key="2">
    <source>
        <dbReference type="Proteomes" id="UP000054630"/>
    </source>
</evidence>
<dbReference type="EMBL" id="JYDL01000139">
    <property type="protein sequence ID" value="KRX15162.1"/>
    <property type="molecule type" value="Genomic_DNA"/>
</dbReference>
<dbReference type="Proteomes" id="UP000054630">
    <property type="component" value="Unassembled WGS sequence"/>
</dbReference>
<name>A0A0V0RLE4_9BILA</name>